<evidence type="ECO:0000256" key="5">
    <source>
        <dbReference type="SAM" id="MobiDB-lite"/>
    </source>
</evidence>
<proteinExistence type="predicted"/>
<evidence type="ECO:0000256" key="6">
    <source>
        <dbReference type="SAM" id="Phobius"/>
    </source>
</evidence>
<feature type="transmembrane region" description="Helical" evidence="6">
    <location>
        <begin position="176"/>
        <end position="193"/>
    </location>
</feature>
<evidence type="ECO:0000256" key="1">
    <source>
        <dbReference type="ARBA" id="ARBA00004141"/>
    </source>
</evidence>
<keyword evidence="4 6" id="KW-0472">Membrane</keyword>
<feature type="transmembrane region" description="Helical" evidence="6">
    <location>
        <begin position="241"/>
        <end position="262"/>
    </location>
</feature>
<sequence length="389" mass="41728">MSSRRERAPEEDAPIIPVSSDVERSLQAPAVAPPAEKEKKRRGGVQCVEVKYLVCCLLVVQNTGAVILMRYTRSMPGENEFITQTAVLMQECLKGLACALLLLREQGSIGSAWEHPREALKTSVPALLYLVQNNLQYVAVTYLDAATYTVSYQTKIVWSGALSVALLGRRLSKHKWLGIALLAFGVACVQLDGNQPSAATADVAYAARLLGMTSVISAAVVSALAGVYFEKILKGAKVGLWTRNLQLAAYSVIVGYANLVASKPGADIRKGQTTFFHGYTRVTWACIALNAFGGLLVGTVIRYADAVLKDVALGCSIVLSSVVSIFLFDFQINSLIALGIAAVIYAVFLYGERATCCGLLRPPPDPANKSTALADDKKQLPLVNADAQK</sequence>
<dbReference type="AlphaFoldDB" id="A0AAD7UNU5"/>
<dbReference type="PANTHER" id="PTHR10231">
    <property type="entry name" value="NUCLEOTIDE-SUGAR TRANSMEMBRANE TRANSPORTER"/>
    <property type="match status" value="1"/>
</dbReference>
<accession>A0AAD7UNU5</accession>
<comment type="subcellular location">
    <subcellularLocation>
        <location evidence="1">Membrane</location>
        <topology evidence="1">Multi-pass membrane protein</topology>
    </subcellularLocation>
</comment>
<dbReference type="InterPro" id="IPR037185">
    <property type="entry name" value="EmrE-like"/>
</dbReference>
<evidence type="ECO:0000256" key="4">
    <source>
        <dbReference type="ARBA" id="ARBA00023136"/>
    </source>
</evidence>
<keyword evidence="2 6" id="KW-0812">Transmembrane</keyword>
<feature type="transmembrane region" description="Helical" evidence="6">
    <location>
        <begin position="282"/>
        <end position="304"/>
    </location>
</feature>
<feature type="transmembrane region" description="Helical" evidence="6">
    <location>
        <begin position="311"/>
        <end position="328"/>
    </location>
</feature>
<evidence type="ECO:0008006" key="9">
    <source>
        <dbReference type="Google" id="ProtNLM"/>
    </source>
</evidence>
<keyword evidence="3 6" id="KW-1133">Transmembrane helix</keyword>
<feature type="compositionally biased region" description="Basic and acidic residues" evidence="5">
    <location>
        <begin position="1"/>
        <end position="10"/>
    </location>
</feature>
<dbReference type="Proteomes" id="UP001230188">
    <property type="component" value="Unassembled WGS sequence"/>
</dbReference>
<evidence type="ECO:0000313" key="8">
    <source>
        <dbReference type="Proteomes" id="UP001230188"/>
    </source>
</evidence>
<dbReference type="GO" id="GO:0000139">
    <property type="term" value="C:Golgi membrane"/>
    <property type="evidence" value="ECO:0007669"/>
    <property type="project" value="InterPro"/>
</dbReference>
<evidence type="ECO:0000256" key="2">
    <source>
        <dbReference type="ARBA" id="ARBA00022692"/>
    </source>
</evidence>
<name>A0AAD7UNU5_9STRA</name>
<dbReference type="EMBL" id="JAQMWT010000028">
    <property type="protein sequence ID" value="KAJ8613563.1"/>
    <property type="molecule type" value="Genomic_DNA"/>
</dbReference>
<dbReference type="PIRSF" id="PIRSF005799">
    <property type="entry name" value="UDP-gal_transpt"/>
    <property type="match status" value="1"/>
</dbReference>
<dbReference type="InterPro" id="IPR007271">
    <property type="entry name" value="Nuc_sug_transpt"/>
</dbReference>
<gene>
    <name evidence="7" type="ORF">CTAYLR_002212</name>
</gene>
<protein>
    <recommendedName>
        <fullName evidence="9">UDP-galactose transporter</fullName>
    </recommendedName>
</protein>
<feature type="region of interest" description="Disordered" evidence="5">
    <location>
        <begin position="1"/>
        <end position="37"/>
    </location>
</feature>
<keyword evidence="8" id="KW-1185">Reference proteome</keyword>
<organism evidence="7 8">
    <name type="scientific">Chrysophaeum taylorii</name>
    <dbReference type="NCBI Taxonomy" id="2483200"/>
    <lineage>
        <taxon>Eukaryota</taxon>
        <taxon>Sar</taxon>
        <taxon>Stramenopiles</taxon>
        <taxon>Ochrophyta</taxon>
        <taxon>Pelagophyceae</taxon>
        <taxon>Pelagomonadales</taxon>
        <taxon>Pelagomonadaceae</taxon>
        <taxon>Chrysophaeum</taxon>
    </lineage>
</organism>
<feature type="transmembrane region" description="Helical" evidence="6">
    <location>
        <begin position="205"/>
        <end position="229"/>
    </location>
</feature>
<reference evidence="7" key="1">
    <citation type="submission" date="2023-01" db="EMBL/GenBank/DDBJ databases">
        <title>Metagenome sequencing of chrysophaentin producing Chrysophaeum taylorii.</title>
        <authorList>
            <person name="Davison J."/>
            <person name="Bewley C."/>
        </authorList>
    </citation>
    <scope>NUCLEOTIDE SEQUENCE</scope>
    <source>
        <strain evidence="7">NIES-1699</strain>
    </source>
</reference>
<evidence type="ECO:0000256" key="3">
    <source>
        <dbReference type="ARBA" id="ARBA00022989"/>
    </source>
</evidence>
<dbReference type="GO" id="GO:0015165">
    <property type="term" value="F:pyrimidine nucleotide-sugar transmembrane transporter activity"/>
    <property type="evidence" value="ECO:0007669"/>
    <property type="project" value="InterPro"/>
</dbReference>
<feature type="transmembrane region" description="Helical" evidence="6">
    <location>
        <begin position="334"/>
        <end position="351"/>
    </location>
</feature>
<dbReference type="SUPFAM" id="SSF103481">
    <property type="entry name" value="Multidrug resistance efflux transporter EmrE"/>
    <property type="match status" value="1"/>
</dbReference>
<comment type="caution">
    <text evidence="7">The sequence shown here is derived from an EMBL/GenBank/DDBJ whole genome shotgun (WGS) entry which is preliminary data.</text>
</comment>
<feature type="region of interest" description="Disordered" evidence="5">
    <location>
        <begin position="367"/>
        <end position="389"/>
    </location>
</feature>
<dbReference type="NCBIfam" id="TIGR00803">
    <property type="entry name" value="nst"/>
    <property type="match status" value="1"/>
</dbReference>
<dbReference type="Pfam" id="PF04142">
    <property type="entry name" value="Nuc_sug_transp"/>
    <property type="match status" value="1"/>
</dbReference>
<evidence type="ECO:0000313" key="7">
    <source>
        <dbReference type="EMBL" id="KAJ8613563.1"/>
    </source>
</evidence>